<accession>A0ACC0F8K7</accession>
<gene>
    <name evidence="1" type="ORF">LOK49_LG15G01429</name>
</gene>
<dbReference type="Proteomes" id="UP001060215">
    <property type="component" value="Chromosome 11"/>
</dbReference>
<sequence>MTSLHNPNNGLDQSRERLRMIDSMCLGFESKAKTRESERVVRCLLVSHLFQREREGALELPLPRGFTEWSDSEEELHAGTRERPFSISRVSIVRVSDESGLVIPLLLASN</sequence>
<evidence type="ECO:0000313" key="1">
    <source>
        <dbReference type="EMBL" id="KAI7984682.1"/>
    </source>
</evidence>
<comment type="caution">
    <text evidence="1">The sequence shown here is derived from an EMBL/GenBank/DDBJ whole genome shotgun (WGS) entry which is preliminary data.</text>
</comment>
<protein>
    <submittedName>
        <fullName evidence="1">Uncharacterized protein</fullName>
    </submittedName>
</protein>
<keyword evidence="2" id="KW-1185">Reference proteome</keyword>
<name>A0ACC0F8K7_9ERIC</name>
<proteinExistence type="predicted"/>
<dbReference type="EMBL" id="CM045768">
    <property type="protein sequence ID" value="KAI7984682.1"/>
    <property type="molecule type" value="Genomic_DNA"/>
</dbReference>
<evidence type="ECO:0000313" key="2">
    <source>
        <dbReference type="Proteomes" id="UP001060215"/>
    </source>
</evidence>
<reference evidence="1 2" key="1">
    <citation type="journal article" date="2022" name="Plant J.">
        <title>Chromosome-level genome of Camellia lanceoleosa provides a valuable resource for understanding genome evolution and self-incompatibility.</title>
        <authorList>
            <person name="Gong W."/>
            <person name="Xiao S."/>
            <person name="Wang L."/>
            <person name="Liao Z."/>
            <person name="Chang Y."/>
            <person name="Mo W."/>
            <person name="Hu G."/>
            <person name="Li W."/>
            <person name="Zhao G."/>
            <person name="Zhu H."/>
            <person name="Hu X."/>
            <person name="Ji K."/>
            <person name="Xiang X."/>
            <person name="Song Q."/>
            <person name="Yuan D."/>
            <person name="Jin S."/>
            <person name="Zhang L."/>
        </authorList>
    </citation>
    <scope>NUCLEOTIDE SEQUENCE [LARGE SCALE GENOMIC DNA]</scope>
    <source>
        <strain evidence="1">SQ_2022a</strain>
    </source>
</reference>
<organism evidence="1 2">
    <name type="scientific">Camellia lanceoleosa</name>
    <dbReference type="NCBI Taxonomy" id="1840588"/>
    <lineage>
        <taxon>Eukaryota</taxon>
        <taxon>Viridiplantae</taxon>
        <taxon>Streptophyta</taxon>
        <taxon>Embryophyta</taxon>
        <taxon>Tracheophyta</taxon>
        <taxon>Spermatophyta</taxon>
        <taxon>Magnoliopsida</taxon>
        <taxon>eudicotyledons</taxon>
        <taxon>Gunneridae</taxon>
        <taxon>Pentapetalae</taxon>
        <taxon>asterids</taxon>
        <taxon>Ericales</taxon>
        <taxon>Theaceae</taxon>
        <taxon>Camellia</taxon>
    </lineage>
</organism>